<gene>
    <name evidence="4" type="ORF">IW245_000531</name>
</gene>
<feature type="signal peptide" evidence="3">
    <location>
        <begin position="1"/>
        <end position="22"/>
    </location>
</feature>
<comment type="similarity">
    <text evidence="1">Belongs to the short-chain dehydrogenases/reductases (SDR) family.</text>
</comment>
<evidence type="ECO:0000256" key="1">
    <source>
        <dbReference type="ARBA" id="ARBA00006484"/>
    </source>
</evidence>
<dbReference type="CDD" id="cd05233">
    <property type="entry name" value="SDR_c"/>
    <property type="match status" value="1"/>
</dbReference>
<organism evidence="4 5">
    <name type="scientific">Longispora fulva</name>
    <dbReference type="NCBI Taxonomy" id="619741"/>
    <lineage>
        <taxon>Bacteria</taxon>
        <taxon>Bacillati</taxon>
        <taxon>Actinomycetota</taxon>
        <taxon>Actinomycetes</taxon>
        <taxon>Micromonosporales</taxon>
        <taxon>Micromonosporaceae</taxon>
        <taxon>Longispora</taxon>
    </lineage>
</organism>
<dbReference type="Gene3D" id="3.40.50.720">
    <property type="entry name" value="NAD(P)-binding Rossmann-like Domain"/>
    <property type="match status" value="2"/>
</dbReference>
<evidence type="ECO:0000313" key="4">
    <source>
        <dbReference type="EMBL" id="MBG6134337.1"/>
    </source>
</evidence>
<dbReference type="Pfam" id="PF13561">
    <property type="entry name" value="adh_short_C2"/>
    <property type="match status" value="1"/>
</dbReference>
<feature type="chain" id="PRO_5039541638" evidence="3">
    <location>
        <begin position="23"/>
        <end position="259"/>
    </location>
</feature>
<dbReference type="PANTHER" id="PTHR43477:SF1">
    <property type="entry name" value="DIHYDROANTICAPSIN 7-DEHYDROGENASE"/>
    <property type="match status" value="1"/>
</dbReference>
<keyword evidence="2" id="KW-0560">Oxidoreductase</keyword>
<dbReference type="AlphaFoldDB" id="A0A8J7KMS0"/>
<evidence type="ECO:0000256" key="2">
    <source>
        <dbReference type="ARBA" id="ARBA00023002"/>
    </source>
</evidence>
<evidence type="ECO:0000313" key="5">
    <source>
        <dbReference type="Proteomes" id="UP000622552"/>
    </source>
</evidence>
<dbReference type="Proteomes" id="UP000622552">
    <property type="component" value="Unassembled WGS sequence"/>
</dbReference>
<dbReference type="SUPFAM" id="SSF51735">
    <property type="entry name" value="NAD(P)-binding Rossmann-fold domains"/>
    <property type="match status" value="1"/>
</dbReference>
<name>A0A8J7KMS0_9ACTN</name>
<sequence length="259" mass="26754">MRGQWFLILGASSGLGRAIALAAARAGANIAGVHFDTAAAEPQVTALLAELRGYGVRAELFNANAANHASRARLVATLAELTGSDGIRVLVHSLAFGALAPFLPAGDEPAVTPRQLDMTLNVMAHSLVYWTQDLYAAKLLAPGSRILALTSAGSSRVQRHYGAVSAAKAALESHVRQLALELGGSGVAVNALRAGVTITPALLRIPGHESYVERARATNPGGRLTTPEDVAEAVLALSRGDSTWITGNVIGVDGGELLT</sequence>
<dbReference type="PANTHER" id="PTHR43477">
    <property type="entry name" value="DIHYDROANTICAPSIN 7-DEHYDROGENASE"/>
    <property type="match status" value="1"/>
</dbReference>
<accession>A0A8J7KMS0</accession>
<dbReference type="RefSeq" id="WP_197001587.1">
    <property type="nucleotide sequence ID" value="NZ_BONS01000033.1"/>
</dbReference>
<evidence type="ECO:0000256" key="3">
    <source>
        <dbReference type="SAM" id="SignalP"/>
    </source>
</evidence>
<keyword evidence="3" id="KW-0732">Signal</keyword>
<keyword evidence="5" id="KW-1185">Reference proteome</keyword>
<dbReference type="InterPro" id="IPR002347">
    <property type="entry name" value="SDR_fam"/>
</dbReference>
<reference evidence="4" key="1">
    <citation type="submission" date="2020-11" db="EMBL/GenBank/DDBJ databases">
        <title>Sequencing the genomes of 1000 actinobacteria strains.</title>
        <authorList>
            <person name="Klenk H.-P."/>
        </authorList>
    </citation>
    <scope>NUCLEOTIDE SEQUENCE</scope>
    <source>
        <strain evidence="4">DSM 45356</strain>
    </source>
</reference>
<dbReference type="GO" id="GO:0016491">
    <property type="term" value="F:oxidoreductase activity"/>
    <property type="evidence" value="ECO:0007669"/>
    <property type="project" value="UniProtKB-KW"/>
</dbReference>
<dbReference type="InterPro" id="IPR036291">
    <property type="entry name" value="NAD(P)-bd_dom_sf"/>
</dbReference>
<protein>
    <submittedName>
        <fullName evidence="4">NAD(P)-dependent dehydrogenase (Short-subunit alcohol dehydrogenase family)</fullName>
    </submittedName>
</protein>
<proteinExistence type="inferred from homology"/>
<dbReference type="EMBL" id="JADOUF010000001">
    <property type="protein sequence ID" value="MBG6134337.1"/>
    <property type="molecule type" value="Genomic_DNA"/>
</dbReference>
<comment type="caution">
    <text evidence="4">The sequence shown here is derived from an EMBL/GenBank/DDBJ whole genome shotgun (WGS) entry which is preliminary data.</text>
</comment>
<dbReference type="InterPro" id="IPR051122">
    <property type="entry name" value="SDR_DHRS6-like"/>
</dbReference>
<dbReference type="PRINTS" id="PR00081">
    <property type="entry name" value="GDHRDH"/>
</dbReference>